<reference evidence="1" key="2">
    <citation type="journal article" date="2015" name="Fish Shellfish Immunol.">
        <title>Early steps in the European eel (Anguilla anguilla)-Vibrio vulnificus interaction in the gills: Role of the RtxA13 toxin.</title>
        <authorList>
            <person name="Callol A."/>
            <person name="Pajuelo D."/>
            <person name="Ebbesson L."/>
            <person name="Teles M."/>
            <person name="MacKenzie S."/>
            <person name="Amaro C."/>
        </authorList>
    </citation>
    <scope>NUCLEOTIDE SEQUENCE</scope>
</reference>
<sequence>MVCLIKVPESSRKSNPNALQKTNNTFMHSVDFPVCLVFLSTNWEQS</sequence>
<evidence type="ECO:0000313" key="1">
    <source>
        <dbReference type="EMBL" id="JAH75437.1"/>
    </source>
</evidence>
<name>A0A0E9VBL1_ANGAN</name>
<dbReference type="AlphaFoldDB" id="A0A0E9VBL1"/>
<accession>A0A0E9VBL1</accession>
<reference evidence="1" key="1">
    <citation type="submission" date="2014-11" db="EMBL/GenBank/DDBJ databases">
        <authorList>
            <person name="Amaro Gonzalez C."/>
        </authorList>
    </citation>
    <scope>NUCLEOTIDE SEQUENCE</scope>
</reference>
<proteinExistence type="predicted"/>
<dbReference type="EMBL" id="GBXM01033140">
    <property type="protein sequence ID" value="JAH75437.1"/>
    <property type="molecule type" value="Transcribed_RNA"/>
</dbReference>
<organism evidence="1">
    <name type="scientific">Anguilla anguilla</name>
    <name type="common">European freshwater eel</name>
    <name type="synonym">Muraena anguilla</name>
    <dbReference type="NCBI Taxonomy" id="7936"/>
    <lineage>
        <taxon>Eukaryota</taxon>
        <taxon>Metazoa</taxon>
        <taxon>Chordata</taxon>
        <taxon>Craniata</taxon>
        <taxon>Vertebrata</taxon>
        <taxon>Euteleostomi</taxon>
        <taxon>Actinopterygii</taxon>
        <taxon>Neopterygii</taxon>
        <taxon>Teleostei</taxon>
        <taxon>Anguilliformes</taxon>
        <taxon>Anguillidae</taxon>
        <taxon>Anguilla</taxon>
    </lineage>
</organism>
<protein>
    <submittedName>
        <fullName evidence="1">Uncharacterized protein</fullName>
    </submittedName>
</protein>